<comment type="caution">
    <text evidence="3">The sequence shown here is derived from an EMBL/GenBank/DDBJ whole genome shotgun (WGS) entry which is preliminary data.</text>
</comment>
<reference evidence="3 4" key="1">
    <citation type="submission" date="2024-05" db="EMBL/GenBank/DDBJ databases">
        <authorList>
            <person name="Duchaud E."/>
        </authorList>
    </citation>
    <scope>NUCLEOTIDE SEQUENCE [LARGE SCALE GENOMIC DNA]</scope>
    <source>
        <strain evidence="3">Ena-SAMPLE-TAB-13-05-2024-13:56:06:370-140305</strain>
    </source>
</reference>
<dbReference type="EMBL" id="CAXJRC010000013">
    <property type="protein sequence ID" value="CAL2106369.1"/>
    <property type="molecule type" value="Genomic_DNA"/>
</dbReference>
<proteinExistence type="predicted"/>
<dbReference type="SUPFAM" id="SSF56349">
    <property type="entry name" value="DNA breaking-rejoining enzymes"/>
    <property type="match status" value="1"/>
</dbReference>
<dbReference type="Gene3D" id="1.10.150.130">
    <property type="match status" value="1"/>
</dbReference>
<name>A0ABM9PL09_9FLAO</name>
<keyword evidence="2" id="KW-0233">DNA recombination</keyword>
<keyword evidence="1" id="KW-0238">DNA-binding</keyword>
<evidence type="ECO:0000256" key="2">
    <source>
        <dbReference type="ARBA" id="ARBA00023172"/>
    </source>
</evidence>
<dbReference type="InterPro" id="IPR011010">
    <property type="entry name" value="DNA_brk_join_enz"/>
</dbReference>
<organism evidence="3 4">
    <name type="scientific">Tenacibaculum vairaonense</name>
    <dbReference type="NCBI Taxonomy" id="3137860"/>
    <lineage>
        <taxon>Bacteria</taxon>
        <taxon>Pseudomonadati</taxon>
        <taxon>Bacteroidota</taxon>
        <taxon>Flavobacteriia</taxon>
        <taxon>Flavobacteriales</taxon>
        <taxon>Flavobacteriaceae</taxon>
        <taxon>Tenacibaculum</taxon>
    </lineage>
</organism>
<gene>
    <name evidence="3" type="ORF">T190115A13A_210023</name>
</gene>
<sequence>MKKLSLLLTTVHDSVHYLEKMKEKKKYSDPEIYTGGVDIKKWNKLPQEQKKKALKRQWYVRWSFRNPETGNLERQPNIKAGNIYKTKEERLEILETIKRNLFRLLKDGLINPYDDTLDDKTHTVKEAIEYALKLKKKTQDKTSFGNYETRINRFKDYLLKNGFENRYITSVKKSHVVDYLNTVLLKTSASNRNNDRGDISSLFGLLYDNEIIKDNFVSKIPNLKSQPKKNKAFSQEEVKDIFEKAKEKDIWLYYFLAHVYYGLFRNIEVVRIEVSHINIDKKIIESNTKTGHFYKQIPQILIDEFYSKYDFSNYPNNYFLFTKDNQPSLNLNRNNESTSERDRRGYWGKRFTKTIRKPMGFSQDYTIYSMRHAAIGRLFIETITEYKNQGVKNFEEKALDFIRSITAHTNNETVKKYLREIGYYLIEDWSTKLK</sequence>
<dbReference type="RefSeq" id="WP_348738141.1">
    <property type="nucleotide sequence ID" value="NZ_CAXJRC010000013.1"/>
</dbReference>
<dbReference type="Gene3D" id="1.10.443.10">
    <property type="entry name" value="Intergrase catalytic core"/>
    <property type="match status" value="1"/>
</dbReference>
<dbReference type="Proteomes" id="UP001497602">
    <property type="component" value="Unassembled WGS sequence"/>
</dbReference>
<evidence type="ECO:0000256" key="1">
    <source>
        <dbReference type="ARBA" id="ARBA00023125"/>
    </source>
</evidence>
<evidence type="ECO:0000313" key="4">
    <source>
        <dbReference type="Proteomes" id="UP001497602"/>
    </source>
</evidence>
<evidence type="ECO:0000313" key="3">
    <source>
        <dbReference type="EMBL" id="CAL2106369.1"/>
    </source>
</evidence>
<dbReference type="InterPro" id="IPR013762">
    <property type="entry name" value="Integrase-like_cat_sf"/>
</dbReference>
<dbReference type="InterPro" id="IPR010998">
    <property type="entry name" value="Integrase_recombinase_N"/>
</dbReference>
<accession>A0ABM9PL09</accession>
<protein>
    <submittedName>
        <fullName evidence="3">Core-binding (CB) domain-containing protein</fullName>
    </submittedName>
</protein>
<keyword evidence="4" id="KW-1185">Reference proteome</keyword>